<dbReference type="EMBL" id="JH126407">
    <property type="protein sequence ID" value="EGX87745.1"/>
    <property type="molecule type" value="Genomic_DNA"/>
</dbReference>
<keyword evidence="6" id="KW-0067">ATP-binding</keyword>
<dbReference type="GeneID" id="18171370"/>
<dbReference type="InterPro" id="IPR052396">
    <property type="entry name" value="Meiotic_Drive_Suppr_Kinase"/>
</dbReference>
<comment type="catalytic activity">
    <reaction evidence="8">
        <text>L-seryl-[protein] + ATP = O-phospho-L-seryl-[protein] + ADP + H(+)</text>
        <dbReference type="Rhea" id="RHEA:17989"/>
        <dbReference type="Rhea" id="RHEA-COMP:9863"/>
        <dbReference type="Rhea" id="RHEA-COMP:11604"/>
        <dbReference type="ChEBI" id="CHEBI:15378"/>
        <dbReference type="ChEBI" id="CHEBI:29999"/>
        <dbReference type="ChEBI" id="CHEBI:30616"/>
        <dbReference type="ChEBI" id="CHEBI:83421"/>
        <dbReference type="ChEBI" id="CHEBI:456216"/>
        <dbReference type="EC" id="2.7.11.1"/>
    </reaction>
</comment>
<dbReference type="VEuPathDB" id="FungiDB:CCM_09367"/>
<dbReference type="RefSeq" id="XP_006674564.1">
    <property type="nucleotide sequence ID" value="XM_006674501.1"/>
</dbReference>
<feature type="domain" description="RIO-type" evidence="10">
    <location>
        <begin position="469"/>
        <end position="566"/>
    </location>
</feature>
<sequence length="605" mass="67915">MSALPPTSAASVLPSSPPTSRPSSVPPPDTANDELVNVQSSDVTFLEILKTKIDKKNGNTRVITFKVEIDDRLCVMKVYKHNGYWHQFRSEESAYRLLNEKGFCERGLVPKFYGIIDSIDVSLWPELYQFENDSAPPSAIFIEYIQNAKKIDFNNYTLDKMDRLCAMLTEFHSVGLLHGDPYPRNMMVVPGTPRDRVFWLDFDSSSVEDRTTGDEDTERQFQRESREMACVAKAFSMDAKNGIAEETFNEAEAVEPSPCGVSVAYAPWLAARGIAFPEIALPEIIVTSASSSRALQKIDFLENSSLEATRLLRKIDHFEKVFLRAVRSGRFQTSPWRAVNAYETAFTMSWRAFSSSCHDSLGAACVLKSTSPHNGRTNRSVTFLALKQNRQALPMLPKLVARTNASSITTLIYSQSADSNVAKIAPLSLTPELDRIWKGSKHHDYGAHASIRTTNGNAFPIIKLAHPDDDISIKLIEREFNVLTELKKLELPVVDFDEQPITCDGAIYGYRMKTLTKLEPGEMHTRWEDVKGVFSLLHHAGFCHGDFNPSNIMKADNDRLIIIDFSFSGRIGSPVPPFMPTWRFPTGEYCLDQDVAALKRYALVN</sequence>
<keyword evidence="2" id="KW-0723">Serine/threonine-protein kinase</keyword>
<keyword evidence="3" id="KW-0808">Transferase</keyword>
<comment type="catalytic activity">
    <reaction evidence="7">
        <text>L-threonyl-[protein] + ATP = O-phospho-L-threonyl-[protein] + ADP + H(+)</text>
        <dbReference type="Rhea" id="RHEA:46608"/>
        <dbReference type="Rhea" id="RHEA-COMP:11060"/>
        <dbReference type="Rhea" id="RHEA-COMP:11605"/>
        <dbReference type="ChEBI" id="CHEBI:15378"/>
        <dbReference type="ChEBI" id="CHEBI:30013"/>
        <dbReference type="ChEBI" id="CHEBI:30616"/>
        <dbReference type="ChEBI" id="CHEBI:61977"/>
        <dbReference type="ChEBI" id="CHEBI:456216"/>
        <dbReference type="EC" id="2.7.11.1"/>
    </reaction>
</comment>
<evidence type="ECO:0000256" key="8">
    <source>
        <dbReference type="ARBA" id="ARBA00048679"/>
    </source>
</evidence>
<dbReference type="OrthoDB" id="4062651at2759"/>
<dbReference type="HOGENOM" id="CLU_451274_0_0_1"/>
<proteinExistence type="predicted"/>
<dbReference type="Gene3D" id="1.10.510.10">
    <property type="entry name" value="Transferase(Phosphotransferase) domain 1"/>
    <property type="match status" value="2"/>
</dbReference>
<dbReference type="PANTHER" id="PTHR37171:SF1">
    <property type="entry name" value="SERINE_THREONINE-PROTEIN KINASE YRZF-RELATED"/>
    <property type="match status" value="1"/>
</dbReference>
<evidence type="ECO:0000256" key="7">
    <source>
        <dbReference type="ARBA" id="ARBA00047899"/>
    </source>
</evidence>
<keyword evidence="12" id="KW-1185">Reference proteome</keyword>
<evidence type="ECO:0000256" key="3">
    <source>
        <dbReference type="ARBA" id="ARBA00022679"/>
    </source>
</evidence>
<dbReference type="InterPro" id="IPR011009">
    <property type="entry name" value="Kinase-like_dom_sf"/>
</dbReference>
<evidence type="ECO:0000256" key="9">
    <source>
        <dbReference type="SAM" id="MobiDB-lite"/>
    </source>
</evidence>
<evidence type="ECO:0000256" key="1">
    <source>
        <dbReference type="ARBA" id="ARBA00012513"/>
    </source>
</evidence>
<gene>
    <name evidence="11" type="ORF">CCM_09367</name>
</gene>
<protein>
    <recommendedName>
        <fullName evidence="1">non-specific serine/threonine protein kinase</fullName>
        <ecNumber evidence="1">2.7.11.1</ecNumber>
    </recommendedName>
</protein>
<dbReference type="GO" id="GO:0005524">
    <property type="term" value="F:ATP binding"/>
    <property type="evidence" value="ECO:0007669"/>
    <property type="project" value="UniProtKB-KW"/>
</dbReference>
<evidence type="ECO:0000256" key="5">
    <source>
        <dbReference type="ARBA" id="ARBA00022777"/>
    </source>
</evidence>
<accession>G3JUK9</accession>
<dbReference type="InParanoid" id="G3JUK9"/>
<organism evidence="11 12">
    <name type="scientific">Cordyceps militaris (strain CM01)</name>
    <name type="common">Caterpillar fungus</name>
    <dbReference type="NCBI Taxonomy" id="983644"/>
    <lineage>
        <taxon>Eukaryota</taxon>
        <taxon>Fungi</taxon>
        <taxon>Dikarya</taxon>
        <taxon>Ascomycota</taxon>
        <taxon>Pezizomycotina</taxon>
        <taxon>Sordariomycetes</taxon>
        <taxon>Hypocreomycetidae</taxon>
        <taxon>Hypocreales</taxon>
        <taxon>Cordycipitaceae</taxon>
        <taxon>Cordyceps</taxon>
    </lineage>
</organism>
<dbReference type="Pfam" id="PF01163">
    <property type="entry name" value="RIO1"/>
    <property type="match status" value="1"/>
</dbReference>
<dbReference type="InterPro" id="IPR018934">
    <property type="entry name" value="RIO_dom"/>
</dbReference>
<evidence type="ECO:0000313" key="11">
    <source>
        <dbReference type="EMBL" id="EGX87745.1"/>
    </source>
</evidence>
<dbReference type="STRING" id="983644.G3JUK9"/>
<evidence type="ECO:0000259" key="10">
    <source>
        <dbReference type="Pfam" id="PF01163"/>
    </source>
</evidence>
<evidence type="ECO:0000313" key="12">
    <source>
        <dbReference type="Proteomes" id="UP000001610"/>
    </source>
</evidence>
<dbReference type="SUPFAM" id="SSF56112">
    <property type="entry name" value="Protein kinase-like (PK-like)"/>
    <property type="match status" value="2"/>
</dbReference>
<feature type="compositionally biased region" description="Pro residues" evidence="9">
    <location>
        <begin position="15"/>
        <end position="29"/>
    </location>
</feature>
<evidence type="ECO:0000256" key="2">
    <source>
        <dbReference type="ARBA" id="ARBA00022527"/>
    </source>
</evidence>
<keyword evidence="5 11" id="KW-0418">Kinase</keyword>
<feature type="region of interest" description="Disordered" evidence="9">
    <location>
        <begin position="1"/>
        <end position="31"/>
    </location>
</feature>
<dbReference type="PANTHER" id="PTHR37171">
    <property type="entry name" value="SERINE/THREONINE-PROTEIN KINASE YRZF-RELATED"/>
    <property type="match status" value="1"/>
</dbReference>
<evidence type="ECO:0000256" key="6">
    <source>
        <dbReference type="ARBA" id="ARBA00022840"/>
    </source>
</evidence>
<dbReference type="EC" id="2.7.11.1" evidence="1"/>
<keyword evidence="4" id="KW-0547">Nucleotide-binding</keyword>
<name>G3JUK9_CORMM</name>
<dbReference type="GO" id="GO:0004674">
    <property type="term" value="F:protein serine/threonine kinase activity"/>
    <property type="evidence" value="ECO:0007669"/>
    <property type="project" value="UniProtKB-KW"/>
</dbReference>
<dbReference type="Proteomes" id="UP000001610">
    <property type="component" value="Unassembled WGS sequence"/>
</dbReference>
<evidence type="ECO:0000256" key="4">
    <source>
        <dbReference type="ARBA" id="ARBA00022741"/>
    </source>
</evidence>
<dbReference type="AlphaFoldDB" id="G3JUK9"/>
<reference evidence="11 12" key="1">
    <citation type="journal article" date="2011" name="Genome Biol.">
        <title>Genome sequence of the insect pathogenic fungus Cordyceps militaris, a valued traditional Chinese medicine.</title>
        <authorList>
            <person name="Zheng P."/>
            <person name="Xia Y."/>
            <person name="Xiao G."/>
            <person name="Xiong C."/>
            <person name="Hu X."/>
            <person name="Zhang S."/>
            <person name="Zheng H."/>
            <person name="Huang Y."/>
            <person name="Zhou Y."/>
            <person name="Wang S."/>
            <person name="Zhao G.P."/>
            <person name="Liu X."/>
            <person name="St Leger R.J."/>
            <person name="Wang C."/>
        </authorList>
    </citation>
    <scope>NUCLEOTIDE SEQUENCE [LARGE SCALE GENOMIC DNA]</scope>
    <source>
        <strain evidence="11 12">CM01</strain>
    </source>
</reference>
<dbReference type="KEGG" id="cmt:CCM_09367"/>
<dbReference type="eggNOG" id="ENOG502SU58">
    <property type="taxonomic scope" value="Eukaryota"/>
</dbReference>